<evidence type="ECO:0000259" key="3">
    <source>
        <dbReference type="PROSITE" id="PS50022"/>
    </source>
</evidence>
<evidence type="ECO:0000256" key="1">
    <source>
        <dbReference type="SAM" id="MobiDB-lite"/>
    </source>
</evidence>
<evidence type="ECO:0000313" key="4">
    <source>
        <dbReference type="EMBL" id="MCY1143714.1"/>
    </source>
</evidence>
<reference evidence="4" key="1">
    <citation type="submission" date="2022-11" db="EMBL/GenBank/DDBJ databases">
        <authorList>
            <person name="Somphong A."/>
            <person name="Phongsopitanun W."/>
        </authorList>
    </citation>
    <scope>NUCLEOTIDE SEQUENCE</scope>
    <source>
        <strain evidence="4">Pm04-4</strain>
    </source>
</reference>
<accession>A0ABT4BB19</accession>
<keyword evidence="5" id="KW-1185">Reference proteome</keyword>
<evidence type="ECO:0000313" key="5">
    <source>
        <dbReference type="Proteomes" id="UP001151002"/>
    </source>
</evidence>
<dbReference type="RefSeq" id="WP_267568243.1">
    <property type="nucleotide sequence ID" value="NZ_JAPNTZ010000016.1"/>
</dbReference>
<dbReference type="PROSITE" id="PS50022">
    <property type="entry name" value="FA58C_3"/>
    <property type="match status" value="1"/>
</dbReference>
<feature type="signal peptide" evidence="2">
    <location>
        <begin position="1"/>
        <end position="30"/>
    </location>
</feature>
<comment type="caution">
    <text evidence="4">The sequence shown here is derived from an EMBL/GenBank/DDBJ whole genome shotgun (WGS) entry which is preliminary data.</text>
</comment>
<dbReference type="Proteomes" id="UP001151002">
    <property type="component" value="Unassembled WGS sequence"/>
</dbReference>
<sequence>MTSPRRGLLALALTALLGALGLTVSPPANAAGTLLSQNRTVTASSVESSAAPAVDGNTGTRWSSAFAASQWFQVDLGAPAELDHIAITWEAAYAKAFTIQLSTDGANYRPRTQPRPAPAPAVSRASRSPAPPAT</sequence>
<dbReference type="InterPro" id="IPR006311">
    <property type="entry name" value="TAT_signal"/>
</dbReference>
<feature type="chain" id="PRO_5046901378" evidence="2">
    <location>
        <begin position="31"/>
        <end position="134"/>
    </location>
</feature>
<dbReference type="EMBL" id="JAPNTZ010000016">
    <property type="protein sequence ID" value="MCY1143714.1"/>
    <property type="molecule type" value="Genomic_DNA"/>
</dbReference>
<feature type="region of interest" description="Disordered" evidence="1">
    <location>
        <begin position="105"/>
        <end position="134"/>
    </location>
</feature>
<dbReference type="SUPFAM" id="SSF49785">
    <property type="entry name" value="Galactose-binding domain-like"/>
    <property type="match status" value="1"/>
</dbReference>
<evidence type="ECO:0000256" key="2">
    <source>
        <dbReference type="SAM" id="SignalP"/>
    </source>
</evidence>
<dbReference type="PROSITE" id="PS51318">
    <property type="entry name" value="TAT"/>
    <property type="match status" value="1"/>
</dbReference>
<dbReference type="Gene3D" id="2.60.120.260">
    <property type="entry name" value="Galactose-binding domain-like"/>
    <property type="match status" value="1"/>
</dbReference>
<dbReference type="InterPro" id="IPR008979">
    <property type="entry name" value="Galactose-bd-like_sf"/>
</dbReference>
<protein>
    <submittedName>
        <fullName evidence="4">Discoidin domain-containing protein</fullName>
    </submittedName>
</protein>
<feature type="domain" description="F5/8 type C" evidence="3">
    <location>
        <begin position="15"/>
        <end position="134"/>
    </location>
</feature>
<dbReference type="InterPro" id="IPR000421">
    <property type="entry name" value="FA58C"/>
</dbReference>
<keyword evidence="2" id="KW-0732">Signal</keyword>
<gene>
    <name evidence="4" type="ORF">OWR29_37410</name>
</gene>
<dbReference type="Pfam" id="PF22633">
    <property type="entry name" value="F5_F8_type_C_2"/>
    <property type="match status" value="1"/>
</dbReference>
<proteinExistence type="predicted"/>
<organism evidence="4 5">
    <name type="scientific">Paractinoplanes pyxinae</name>
    <dbReference type="NCBI Taxonomy" id="2997416"/>
    <lineage>
        <taxon>Bacteria</taxon>
        <taxon>Bacillati</taxon>
        <taxon>Actinomycetota</taxon>
        <taxon>Actinomycetes</taxon>
        <taxon>Micromonosporales</taxon>
        <taxon>Micromonosporaceae</taxon>
        <taxon>Paractinoplanes</taxon>
    </lineage>
</organism>
<name>A0ABT4BB19_9ACTN</name>